<feature type="domain" description="Penicillin-binding protein transpeptidase" evidence="4">
    <location>
        <begin position="250"/>
        <end position="554"/>
    </location>
</feature>
<dbReference type="Pfam" id="PF00905">
    <property type="entry name" value="Transpeptidase"/>
    <property type="match status" value="1"/>
</dbReference>
<organism evidence="6 7">
    <name type="scientific">Candidatus Staskawiczbacteria bacterium RIFOXYB1_FULL_37_44</name>
    <dbReference type="NCBI Taxonomy" id="1802223"/>
    <lineage>
        <taxon>Bacteria</taxon>
        <taxon>Candidatus Staskawicziibacteriota</taxon>
    </lineage>
</organism>
<dbReference type="AlphaFoldDB" id="A0A1G2IWA3"/>
<proteinExistence type="predicted"/>
<dbReference type="InterPro" id="IPR050515">
    <property type="entry name" value="Beta-lactam/transpept"/>
</dbReference>
<dbReference type="InterPro" id="IPR012338">
    <property type="entry name" value="Beta-lactam/transpept-like"/>
</dbReference>
<keyword evidence="3" id="KW-0812">Transmembrane</keyword>
<dbReference type="Proteomes" id="UP000178650">
    <property type="component" value="Unassembled WGS sequence"/>
</dbReference>
<dbReference type="InterPro" id="IPR001460">
    <property type="entry name" value="PCN-bd_Tpept"/>
</dbReference>
<sequence length="575" mass="63257">MKKFANWRVNTVSILIFLFGAAVVSRLFFLQIVERKLFEAQALGQQVGFSSITGSRGEILCENSQETKGKKGSGEVKSLAINKDSWTISANVSQIPNKESFAEILSKNVSETKEQILSEINGADLYVVLKRDLLVSEIDKIKLLNLKGLSWQNTPERFYPQGNLSSQALGFLGGEGAGQYGVEGYYDEILKGKSGVKEEKSGLGSIFSDSSQISLDGSDIYLTIDYNIQFQAEALLKKVKEKLDIESGQIIVMKPDSGRILAMANFPSFDLNSFSKEKDLGIFQNSAVQKLFEPGSIMKPFTMASALNEGKITPDSTYVDTGSLKYGIYTIHNFANEVYDKQTMTQVLENSINTGAVFAQEQIPHNIFLDYLDKFGFFEKTGIDLQGEVYSRNDLLKNGSNINFATASFGQGIELTPIQIATGFCAIANGGKLVKPYIVEKIVNGKDESITKPEISQPIVSQQTISNLTSMLINVVDKGFNSVAKVPGYYLAGKTGTAQVPLKNGKGYEPDKTIQSFVGYGPAFNPQFLILVKLDNPKVPKSSLSAVPVFKELAQYIINYWKIPPDYDPAKIDKK</sequence>
<dbReference type="PANTHER" id="PTHR30627:SF1">
    <property type="entry name" value="PEPTIDOGLYCAN D,D-TRANSPEPTIDASE FTSI"/>
    <property type="match status" value="1"/>
</dbReference>
<dbReference type="GO" id="GO:0005886">
    <property type="term" value="C:plasma membrane"/>
    <property type="evidence" value="ECO:0007669"/>
    <property type="project" value="TreeGrafter"/>
</dbReference>
<dbReference type="Pfam" id="PF03717">
    <property type="entry name" value="PBP_dimer"/>
    <property type="match status" value="1"/>
</dbReference>
<dbReference type="GO" id="GO:0071555">
    <property type="term" value="P:cell wall organization"/>
    <property type="evidence" value="ECO:0007669"/>
    <property type="project" value="TreeGrafter"/>
</dbReference>
<dbReference type="STRING" id="1802223.A2358_04085"/>
<dbReference type="Gene3D" id="3.40.710.10">
    <property type="entry name" value="DD-peptidase/beta-lactamase superfamily"/>
    <property type="match status" value="1"/>
</dbReference>
<gene>
    <name evidence="6" type="ORF">A2358_04085</name>
</gene>
<protein>
    <recommendedName>
        <fullName evidence="8">Penicillin-binding protein transpeptidase domain-containing protein</fullName>
    </recommendedName>
</protein>
<comment type="caution">
    <text evidence="6">The sequence shown here is derived from an EMBL/GenBank/DDBJ whole genome shotgun (WGS) entry which is preliminary data.</text>
</comment>
<evidence type="ECO:0000313" key="6">
    <source>
        <dbReference type="EMBL" id="OGZ79134.1"/>
    </source>
</evidence>
<keyword evidence="2 3" id="KW-0472">Membrane</keyword>
<evidence type="ECO:0000256" key="3">
    <source>
        <dbReference type="SAM" id="Phobius"/>
    </source>
</evidence>
<accession>A0A1G2IWA3</accession>
<evidence type="ECO:0000259" key="4">
    <source>
        <dbReference type="Pfam" id="PF00905"/>
    </source>
</evidence>
<evidence type="ECO:0000256" key="1">
    <source>
        <dbReference type="ARBA" id="ARBA00004370"/>
    </source>
</evidence>
<feature type="domain" description="Penicillin-binding protein dimerisation" evidence="5">
    <location>
        <begin position="55"/>
        <end position="198"/>
    </location>
</feature>
<dbReference type="SUPFAM" id="SSF56519">
    <property type="entry name" value="Penicillin binding protein dimerisation domain"/>
    <property type="match status" value="1"/>
</dbReference>
<evidence type="ECO:0000259" key="5">
    <source>
        <dbReference type="Pfam" id="PF03717"/>
    </source>
</evidence>
<evidence type="ECO:0008006" key="8">
    <source>
        <dbReference type="Google" id="ProtNLM"/>
    </source>
</evidence>
<dbReference type="EMBL" id="MHPJ01000009">
    <property type="protein sequence ID" value="OGZ79134.1"/>
    <property type="molecule type" value="Genomic_DNA"/>
</dbReference>
<dbReference type="GO" id="GO:0008658">
    <property type="term" value="F:penicillin binding"/>
    <property type="evidence" value="ECO:0007669"/>
    <property type="project" value="InterPro"/>
</dbReference>
<reference evidence="6 7" key="1">
    <citation type="journal article" date="2016" name="Nat. Commun.">
        <title>Thousands of microbial genomes shed light on interconnected biogeochemical processes in an aquifer system.</title>
        <authorList>
            <person name="Anantharaman K."/>
            <person name="Brown C.T."/>
            <person name="Hug L.A."/>
            <person name="Sharon I."/>
            <person name="Castelle C.J."/>
            <person name="Probst A.J."/>
            <person name="Thomas B.C."/>
            <person name="Singh A."/>
            <person name="Wilkins M.J."/>
            <person name="Karaoz U."/>
            <person name="Brodie E.L."/>
            <person name="Williams K.H."/>
            <person name="Hubbard S.S."/>
            <person name="Banfield J.F."/>
        </authorList>
    </citation>
    <scope>NUCLEOTIDE SEQUENCE [LARGE SCALE GENOMIC DNA]</scope>
</reference>
<feature type="transmembrane region" description="Helical" evidence="3">
    <location>
        <begin position="12"/>
        <end position="33"/>
    </location>
</feature>
<dbReference type="Gene3D" id="3.30.450.330">
    <property type="match status" value="1"/>
</dbReference>
<comment type="subcellular location">
    <subcellularLocation>
        <location evidence="1">Membrane</location>
    </subcellularLocation>
</comment>
<evidence type="ECO:0000256" key="2">
    <source>
        <dbReference type="ARBA" id="ARBA00023136"/>
    </source>
</evidence>
<dbReference type="PANTHER" id="PTHR30627">
    <property type="entry name" value="PEPTIDOGLYCAN D,D-TRANSPEPTIDASE"/>
    <property type="match status" value="1"/>
</dbReference>
<dbReference type="SUPFAM" id="SSF56601">
    <property type="entry name" value="beta-lactamase/transpeptidase-like"/>
    <property type="match status" value="1"/>
</dbReference>
<keyword evidence="3" id="KW-1133">Transmembrane helix</keyword>
<dbReference type="Gene3D" id="3.90.1310.10">
    <property type="entry name" value="Penicillin-binding protein 2a (Domain 2)"/>
    <property type="match status" value="1"/>
</dbReference>
<dbReference type="InterPro" id="IPR005311">
    <property type="entry name" value="PBP_dimer"/>
</dbReference>
<name>A0A1G2IWA3_9BACT</name>
<evidence type="ECO:0000313" key="7">
    <source>
        <dbReference type="Proteomes" id="UP000178650"/>
    </source>
</evidence>
<dbReference type="InterPro" id="IPR036138">
    <property type="entry name" value="PBP_dimer_sf"/>
</dbReference>